<protein>
    <submittedName>
        <fullName evidence="1">Uncharacterized protein</fullName>
    </submittedName>
</protein>
<sequence>MVRARRRRQTGASKLASYQSSLALRAEVAATVAELRCEATAASFQESVRVPLRLRPRSVVATPEPVAAITRLAMDRTPDVALVFAKTHVIHQAQPSLADICLHAIADQFDCLDEACDDTRAALGMLPPSQLARLSVLATWYKRWTHAAQVTLLGTPTIESLCVGSLSLQAVLPLLSPRSDMAVDDDASWEDATEISVTWHGCPRLRSLELVQCRSLTGAVFEAFPALEHFALVGNSEFDAIDANLLLLLPMSLQTLSVLGCPWLTTDKVLAFMRQRQSLLKGAHLTCVRLLECHRVDSQVVHRLWRQHLPTVQLVLD</sequence>
<dbReference type="Proteomes" id="UP000030762">
    <property type="component" value="Unassembled WGS sequence"/>
</dbReference>
<organism evidence="1 2">
    <name type="scientific">Saprolegnia diclina (strain VS20)</name>
    <dbReference type="NCBI Taxonomy" id="1156394"/>
    <lineage>
        <taxon>Eukaryota</taxon>
        <taxon>Sar</taxon>
        <taxon>Stramenopiles</taxon>
        <taxon>Oomycota</taxon>
        <taxon>Saprolegniomycetes</taxon>
        <taxon>Saprolegniales</taxon>
        <taxon>Saprolegniaceae</taxon>
        <taxon>Saprolegnia</taxon>
    </lineage>
</organism>
<gene>
    <name evidence="1" type="ORF">SDRG_14866</name>
</gene>
<dbReference type="InParanoid" id="T0RCN0"/>
<dbReference type="Gene3D" id="3.80.10.10">
    <property type="entry name" value="Ribonuclease Inhibitor"/>
    <property type="match status" value="1"/>
</dbReference>
<name>T0RCN0_SAPDV</name>
<accession>T0RCN0</accession>
<dbReference type="eggNOG" id="ENOG502QW9Z">
    <property type="taxonomic scope" value="Eukaryota"/>
</dbReference>
<dbReference type="GeneID" id="19955593"/>
<dbReference type="OrthoDB" id="77983at2759"/>
<reference evidence="1 2" key="1">
    <citation type="submission" date="2012-04" db="EMBL/GenBank/DDBJ databases">
        <title>The Genome Sequence of Saprolegnia declina VS20.</title>
        <authorList>
            <consortium name="The Broad Institute Genome Sequencing Platform"/>
            <person name="Russ C."/>
            <person name="Nusbaum C."/>
            <person name="Tyler B."/>
            <person name="van West P."/>
            <person name="Dieguez-Uribeondo J."/>
            <person name="de Bruijn I."/>
            <person name="Tripathy S."/>
            <person name="Jiang R."/>
            <person name="Young S.K."/>
            <person name="Zeng Q."/>
            <person name="Gargeya S."/>
            <person name="Fitzgerald M."/>
            <person name="Haas B."/>
            <person name="Abouelleil A."/>
            <person name="Alvarado L."/>
            <person name="Arachchi H.M."/>
            <person name="Berlin A."/>
            <person name="Chapman S.B."/>
            <person name="Goldberg J."/>
            <person name="Griggs A."/>
            <person name="Gujja S."/>
            <person name="Hansen M."/>
            <person name="Howarth C."/>
            <person name="Imamovic A."/>
            <person name="Larimer J."/>
            <person name="McCowen C."/>
            <person name="Montmayeur A."/>
            <person name="Murphy C."/>
            <person name="Neiman D."/>
            <person name="Pearson M."/>
            <person name="Priest M."/>
            <person name="Roberts A."/>
            <person name="Saif S."/>
            <person name="Shea T."/>
            <person name="Sisk P."/>
            <person name="Sykes S."/>
            <person name="Wortman J."/>
            <person name="Nusbaum C."/>
            <person name="Birren B."/>
        </authorList>
    </citation>
    <scope>NUCLEOTIDE SEQUENCE [LARGE SCALE GENOMIC DNA]</scope>
    <source>
        <strain evidence="1 2">VS20</strain>
    </source>
</reference>
<proteinExistence type="predicted"/>
<dbReference type="SUPFAM" id="SSF52047">
    <property type="entry name" value="RNI-like"/>
    <property type="match status" value="1"/>
</dbReference>
<dbReference type="VEuPathDB" id="FungiDB:SDRG_14866"/>
<dbReference type="RefSeq" id="XP_008619246.1">
    <property type="nucleotide sequence ID" value="XM_008621024.1"/>
</dbReference>
<dbReference type="InterPro" id="IPR032675">
    <property type="entry name" value="LRR_dom_sf"/>
</dbReference>
<evidence type="ECO:0000313" key="1">
    <source>
        <dbReference type="EMBL" id="EQC27342.1"/>
    </source>
</evidence>
<dbReference type="EMBL" id="JH767210">
    <property type="protein sequence ID" value="EQC27342.1"/>
    <property type="molecule type" value="Genomic_DNA"/>
</dbReference>
<dbReference type="AlphaFoldDB" id="T0RCN0"/>
<dbReference type="STRING" id="1156394.T0RCN0"/>
<evidence type="ECO:0000313" key="2">
    <source>
        <dbReference type="Proteomes" id="UP000030762"/>
    </source>
</evidence>
<keyword evidence="2" id="KW-1185">Reference proteome</keyword>